<dbReference type="PROSITE" id="PS00518">
    <property type="entry name" value="ZF_RING_1"/>
    <property type="match status" value="1"/>
</dbReference>
<keyword evidence="3" id="KW-0378">Hydrolase</keyword>
<dbReference type="InterPro" id="IPR052583">
    <property type="entry name" value="ATP-helicase/E3_Ub-Ligase"/>
</dbReference>
<dbReference type="SMART" id="SM00184">
    <property type="entry name" value="RING"/>
    <property type="match status" value="1"/>
</dbReference>
<dbReference type="Gene3D" id="3.30.40.10">
    <property type="entry name" value="Zinc/RING finger domain, C3HC4 (zinc finger)"/>
    <property type="match status" value="1"/>
</dbReference>
<dbReference type="InterPro" id="IPR001650">
    <property type="entry name" value="Helicase_C-like"/>
</dbReference>
<evidence type="ECO:0000256" key="1">
    <source>
        <dbReference type="ARBA" id="ARBA00022723"/>
    </source>
</evidence>
<organism evidence="7 8">
    <name type="scientific">Caerostris extrusa</name>
    <name type="common">Bark spider</name>
    <name type="synonym">Caerostris bankana</name>
    <dbReference type="NCBI Taxonomy" id="172846"/>
    <lineage>
        <taxon>Eukaryota</taxon>
        <taxon>Metazoa</taxon>
        <taxon>Ecdysozoa</taxon>
        <taxon>Arthropoda</taxon>
        <taxon>Chelicerata</taxon>
        <taxon>Arachnida</taxon>
        <taxon>Araneae</taxon>
        <taxon>Araneomorphae</taxon>
        <taxon>Entelegynae</taxon>
        <taxon>Araneoidea</taxon>
        <taxon>Araneidae</taxon>
        <taxon>Caerostris</taxon>
    </lineage>
</organism>
<protein>
    <submittedName>
        <fullName evidence="7">E3 ubiquitin-protein ligase SHPRH</fullName>
    </submittedName>
</protein>
<comment type="caution">
    <text evidence="7">The sequence shown here is derived from an EMBL/GenBank/DDBJ whole genome shotgun (WGS) entry which is preliminary data.</text>
</comment>
<dbReference type="Pfam" id="PF00271">
    <property type="entry name" value="Helicase_C"/>
    <property type="match status" value="1"/>
</dbReference>
<dbReference type="SUPFAM" id="SSF52540">
    <property type="entry name" value="P-loop containing nucleoside triphosphate hydrolases"/>
    <property type="match status" value="1"/>
</dbReference>
<dbReference type="AlphaFoldDB" id="A0AAV4MA75"/>
<dbReference type="SUPFAM" id="SSF57850">
    <property type="entry name" value="RING/U-box"/>
    <property type="match status" value="1"/>
</dbReference>
<keyword evidence="1" id="KW-0479">Metal-binding</keyword>
<dbReference type="Proteomes" id="UP001054945">
    <property type="component" value="Unassembled WGS sequence"/>
</dbReference>
<gene>
    <name evidence="7" type="primary">SHPRH</name>
    <name evidence="7" type="ORF">CEXT_330551</name>
</gene>
<dbReference type="GO" id="GO:0061630">
    <property type="term" value="F:ubiquitin protein ligase activity"/>
    <property type="evidence" value="ECO:0007669"/>
    <property type="project" value="TreeGrafter"/>
</dbReference>
<dbReference type="GO" id="GO:0000209">
    <property type="term" value="P:protein polyubiquitination"/>
    <property type="evidence" value="ECO:0007669"/>
    <property type="project" value="TreeGrafter"/>
</dbReference>
<sequence length="292" mass="33532">MSLRLRRPGEAINEPYVIEHDKIEISQMEYDIDAAYYKSVFKKKMGQLFYLRNLEKIENKEGPFEECCPVCRMKFENLWAVLRCGHILCFDCVKGINNANGNSENIRCAVCRGLTPNSDIYYYDIVPEPEKDINFKGSYTSKITSVVKCLLRIQKDDNSAKSLIFSSWPDFLALIEPALVENKIPFVNAVTENAFRSPSINVMLAPLRIGSDGLNIIEATHVLFVEPILYKSKALQAIGRVYRIGQTRQTTIHKFVNNDTIEEYIHLLNKNDLFNESPEQLLNVQDLLDFFT</sequence>
<evidence type="ECO:0000256" key="3">
    <source>
        <dbReference type="ARBA" id="ARBA00022801"/>
    </source>
</evidence>
<dbReference type="PANTHER" id="PTHR45865:SF1">
    <property type="entry name" value="E3 UBIQUITIN-PROTEIN LIGASE SHPRH"/>
    <property type="match status" value="1"/>
</dbReference>
<proteinExistence type="predicted"/>
<keyword evidence="2 5" id="KW-0863">Zinc-finger</keyword>
<accession>A0AAV4MA75</accession>
<name>A0AAV4MA75_CAEEX</name>
<dbReference type="PANTHER" id="PTHR45865">
    <property type="entry name" value="E3 UBIQUITIN-PROTEIN LIGASE SHPRH FAMILY MEMBER"/>
    <property type="match status" value="1"/>
</dbReference>
<evidence type="ECO:0000313" key="7">
    <source>
        <dbReference type="EMBL" id="GIX67709.1"/>
    </source>
</evidence>
<evidence type="ECO:0000313" key="8">
    <source>
        <dbReference type="Proteomes" id="UP001054945"/>
    </source>
</evidence>
<dbReference type="GO" id="GO:0008270">
    <property type="term" value="F:zinc ion binding"/>
    <property type="evidence" value="ECO:0007669"/>
    <property type="project" value="UniProtKB-KW"/>
</dbReference>
<dbReference type="InterPro" id="IPR049730">
    <property type="entry name" value="SNF2/RAD54-like_C"/>
</dbReference>
<dbReference type="Pfam" id="PF13445">
    <property type="entry name" value="zf-RING_UBOX"/>
    <property type="match status" value="1"/>
</dbReference>
<dbReference type="InterPro" id="IPR001841">
    <property type="entry name" value="Znf_RING"/>
</dbReference>
<dbReference type="InterPro" id="IPR027417">
    <property type="entry name" value="P-loop_NTPase"/>
</dbReference>
<evidence type="ECO:0000256" key="5">
    <source>
        <dbReference type="PROSITE-ProRule" id="PRU00175"/>
    </source>
</evidence>
<dbReference type="InterPro" id="IPR017907">
    <property type="entry name" value="Znf_RING_CS"/>
</dbReference>
<dbReference type="CDD" id="cd18793">
    <property type="entry name" value="SF2_C_SNF"/>
    <property type="match status" value="1"/>
</dbReference>
<dbReference type="Gene3D" id="3.40.50.300">
    <property type="entry name" value="P-loop containing nucleotide triphosphate hydrolases"/>
    <property type="match status" value="1"/>
</dbReference>
<keyword evidence="4" id="KW-0862">Zinc</keyword>
<evidence type="ECO:0000256" key="4">
    <source>
        <dbReference type="ARBA" id="ARBA00022833"/>
    </source>
</evidence>
<dbReference type="GO" id="GO:0005634">
    <property type="term" value="C:nucleus"/>
    <property type="evidence" value="ECO:0007669"/>
    <property type="project" value="TreeGrafter"/>
</dbReference>
<evidence type="ECO:0000259" key="6">
    <source>
        <dbReference type="PROSITE" id="PS50089"/>
    </source>
</evidence>
<dbReference type="InterPro" id="IPR013083">
    <property type="entry name" value="Znf_RING/FYVE/PHD"/>
</dbReference>
<feature type="domain" description="RING-type" evidence="6">
    <location>
        <begin position="68"/>
        <end position="112"/>
    </location>
</feature>
<evidence type="ECO:0000256" key="2">
    <source>
        <dbReference type="ARBA" id="ARBA00022771"/>
    </source>
</evidence>
<dbReference type="PROSITE" id="PS50089">
    <property type="entry name" value="ZF_RING_2"/>
    <property type="match status" value="1"/>
</dbReference>
<dbReference type="GO" id="GO:0006974">
    <property type="term" value="P:DNA damage response"/>
    <property type="evidence" value="ECO:0007669"/>
    <property type="project" value="TreeGrafter"/>
</dbReference>
<dbReference type="EMBL" id="BPLR01001895">
    <property type="protein sequence ID" value="GIX67709.1"/>
    <property type="molecule type" value="Genomic_DNA"/>
</dbReference>
<dbReference type="InterPro" id="IPR027370">
    <property type="entry name" value="Znf-RING_euk"/>
</dbReference>
<reference evidence="7 8" key="1">
    <citation type="submission" date="2021-06" db="EMBL/GenBank/DDBJ databases">
        <title>Caerostris extrusa draft genome.</title>
        <authorList>
            <person name="Kono N."/>
            <person name="Arakawa K."/>
        </authorList>
    </citation>
    <scope>NUCLEOTIDE SEQUENCE [LARGE SCALE GENOMIC DNA]</scope>
</reference>
<keyword evidence="8" id="KW-1185">Reference proteome</keyword>
<dbReference type="GO" id="GO:0016787">
    <property type="term" value="F:hydrolase activity"/>
    <property type="evidence" value="ECO:0007669"/>
    <property type="project" value="UniProtKB-KW"/>
</dbReference>